<dbReference type="AlphaFoldDB" id="A0AAP6MJC6"/>
<proteinExistence type="predicted"/>
<dbReference type="EC" id="1.-.-.-" evidence="3"/>
<evidence type="ECO:0000259" key="2">
    <source>
        <dbReference type="Pfam" id="PF01266"/>
    </source>
</evidence>
<keyword evidence="1 3" id="KW-0560">Oxidoreductase</keyword>
<feature type="domain" description="FAD dependent oxidoreductase" evidence="2">
    <location>
        <begin position="9"/>
        <end position="400"/>
    </location>
</feature>
<dbReference type="Proteomes" id="UP001302316">
    <property type="component" value="Unassembled WGS sequence"/>
</dbReference>
<dbReference type="PANTHER" id="PTHR13847">
    <property type="entry name" value="SARCOSINE DEHYDROGENASE-RELATED"/>
    <property type="match status" value="1"/>
</dbReference>
<keyword evidence="4" id="KW-1185">Reference proteome</keyword>
<comment type="caution">
    <text evidence="3">The sequence shown here is derived from an EMBL/GenBank/DDBJ whole genome shotgun (WGS) entry which is preliminary data.</text>
</comment>
<evidence type="ECO:0000313" key="3">
    <source>
        <dbReference type="EMBL" id="MEA5444464.1"/>
    </source>
</evidence>
<dbReference type="Gene3D" id="3.50.50.60">
    <property type="entry name" value="FAD/NAD(P)-binding domain"/>
    <property type="match status" value="2"/>
</dbReference>
<dbReference type="GO" id="GO:0005737">
    <property type="term" value="C:cytoplasm"/>
    <property type="evidence" value="ECO:0007669"/>
    <property type="project" value="TreeGrafter"/>
</dbReference>
<accession>A0AAP6MJC6</accession>
<dbReference type="GO" id="GO:0016491">
    <property type="term" value="F:oxidoreductase activity"/>
    <property type="evidence" value="ECO:0007669"/>
    <property type="project" value="UniProtKB-KW"/>
</dbReference>
<name>A0AAP6MJC6_9GAMM</name>
<dbReference type="EMBL" id="JAYGII010000002">
    <property type="protein sequence ID" value="MEA5444464.1"/>
    <property type="molecule type" value="Genomic_DNA"/>
</dbReference>
<dbReference type="Gene3D" id="3.30.9.10">
    <property type="entry name" value="D-Amino Acid Oxidase, subunit A, domain 2"/>
    <property type="match status" value="1"/>
</dbReference>
<protein>
    <submittedName>
        <fullName evidence="3">FAD-binding oxidoreductase</fullName>
        <ecNumber evidence="3">1.-.-.-</ecNumber>
    </submittedName>
</protein>
<dbReference type="PANTHER" id="PTHR13847:SF289">
    <property type="entry name" value="GLYCINE OXIDASE"/>
    <property type="match status" value="1"/>
</dbReference>
<gene>
    <name evidence="3" type="ORF">VCB98_01350</name>
</gene>
<evidence type="ECO:0000256" key="1">
    <source>
        <dbReference type="ARBA" id="ARBA00023002"/>
    </source>
</evidence>
<dbReference type="SUPFAM" id="SSF51905">
    <property type="entry name" value="FAD/NAD(P)-binding domain"/>
    <property type="match status" value="1"/>
</dbReference>
<dbReference type="InterPro" id="IPR006076">
    <property type="entry name" value="FAD-dep_OxRdtase"/>
</dbReference>
<dbReference type="Pfam" id="PF01266">
    <property type="entry name" value="DAO"/>
    <property type="match status" value="1"/>
</dbReference>
<dbReference type="InterPro" id="IPR036188">
    <property type="entry name" value="FAD/NAD-bd_sf"/>
</dbReference>
<evidence type="ECO:0000313" key="4">
    <source>
        <dbReference type="Proteomes" id="UP001302316"/>
    </source>
</evidence>
<reference evidence="3 4" key="1">
    <citation type="submission" date="2023-12" db="EMBL/GenBank/DDBJ databases">
        <title>Whole-genome sequencing of halo(alkali)philic microorganisms from hypersaline lakes.</title>
        <authorList>
            <person name="Sorokin D.Y."/>
            <person name="Merkel A.Y."/>
            <person name="Messina E."/>
            <person name="Yakimov M."/>
        </authorList>
    </citation>
    <scope>NUCLEOTIDE SEQUENCE [LARGE SCALE GENOMIC DNA]</scope>
    <source>
        <strain evidence="3 4">AB-CW1</strain>
    </source>
</reference>
<dbReference type="SUPFAM" id="SSF54373">
    <property type="entry name" value="FAD-linked reductases, C-terminal domain"/>
    <property type="match status" value="1"/>
</dbReference>
<dbReference type="RefSeq" id="WP_346049691.1">
    <property type="nucleotide sequence ID" value="NZ_JAYGII010000002.1"/>
</dbReference>
<sequence>MTESTIDTDFLVIGGGIVGVTAAFELQAAGRQVLLIDREAPGAGASRGNAGHFATEQIFPIADASILWQVPKLLLDPLGPLAIDWRYAHRITPWLLRFLWNMRSSQVRRTTEGLAALSGGSLGAWRELLGRTGGMSLIRSQESLTVFEKKGTARKLERGMKQMQAHGVPVSLIDGAEARERVPALGERVRGALHFTATGHVTDPLAVLEHIWTHCLQNGIDYRQAEGRAVRFTDDGVHVETDQGVINARQVLIACGAHSRPLVHQATGLKPPLDTERGYHLMLPAEGERLPMAIASAERRFIMTPMSGGLRLAGTVEFGGLERPANWRRAWVLREHANALLASSLADSEAEPWMGFRPTLPDCLPVIDRLGPGGRLLLAFGHHHLGLTQSAFTARIVTALANEAEPPIPVDPYRLSRFGKPKAL</sequence>
<organism evidence="3 4">
    <name type="scientific">Natronospira elongata</name>
    <dbReference type="NCBI Taxonomy" id="3110268"/>
    <lineage>
        <taxon>Bacteria</taxon>
        <taxon>Pseudomonadati</taxon>
        <taxon>Pseudomonadota</taxon>
        <taxon>Gammaproteobacteria</taxon>
        <taxon>Natronospirales</taxon>
        <taxon>Natronospiraceae</taxon>
        <taxon>Natronospira</taxon>
    </lineage>
</organism>